<accession>A0A644WV61</accession>
<gene>
    <name evidence="1" type="ORF">SDC9_54114</name>
</gene>
<evidence type="ECO:0000313" key="1">
    <source>
        <dbReference type="EMBL" id="MPM07805.1"/>
    </source>
</evidence>
<reference evidence="1" key="1">
    <citation type="submission" date="2019-08" db="EMBL/GenBank/DDBJ databases">
        <authorList>
            <person name="Kucharzyk K."/>
            <person name="Murdoch R.W."/>
            <person name="Higgins S."/>
            <person name="Loffler F."/>
        </authorList>
    </citation>
    <scope>NUCLEOTIDE SEQUENCE</scope>
</reference>
<name>A0A644WV61_9ZZZZ</name>
<organism evidence="1">
    <name type="scientific">bioreactor metagenome</name>
    <dbReference type="NCBI Taxonomy" id="1076179"/>
    <lineage>
        <taxon>unclassified sequences</taxon>
        <taxon>metagenomes</taxon>
        <taxon>ecological metagenomes</taxon>
    </lineage>
</organism>
<dbReference type="EMBL" id="VSSQ01001378">
    <property type="protein sequence ID" value="MPM07805.1"/>
    <property type="molecule type" value="Genomic_DNA"/>
</dbReference>
<dbReference type="AlphaFoldDB" id="A0A644WV61"/>
<sequence length="58" mass="6519">MDSVFTNLIRICRSFTFRFLVIHELGEPKVLQACLVKENAPLGHAVRSVEMADESVIS</sequence>
<protein>
    <submittedName>
        <fullName evidence="1">Uncharacterized protein</fullName>
    </submittedName>
</protein>
<proteinExistence type="predicted"/>
<comment type="caution">
    <text evidence="1">The sequence shown here is derived from an EMBL/GenBank/DDBJ whole genome shotgun (WGS) entry which is preliminary data.</text>
</comment>